<dbReference type="InterPro" id="IPR027417">
    <property type="entry name" value="P-loop_NTPase"/>
</dbReference>
<feature type="domain" description="Bacterial type II secretion system protein E" evidence="3">
    <location>
        <begin position="302"/>
        <end position="316"/>
    </location>
</feature>
<dbReference type="PANTHER" id="PTHR30486">
    <property type="entry name" value="TWITCHING MOTILITY PROTEIN PILT"/>
    <property type="match status" value="1"/>
</dbReference>
<dbReference type="CDD" id="cd01130">
    <property type="entry name" value="VirB11-like_ATPase"/>
    <property type="match status" value="1"/>
</dbReference>
<dbReference type="PROSITE" id="PS00662">
    <property type="entry name" value="T2SP_E"/>
    <property type="match status" value="1"/>
</dbReference>
<dbReference type="InterPro" id="IPR001482">
    <property type="entry name" value="T2SS/T4SS_dom"/>
</dbReference>
<accession>A0AAE3EY68</accession>
<dbReference type="Gene3D" id="3.40.50.300">
    <property type="entry name" value="P-loop containing nucleotide triphosphate hydrolases"/>
    <property type="match status" value="1"/>
</dbReference>
<feature type="compositionally biased region" description="Polar residues" evidence="2">
    <location>
        <begin position="1"/>
        <end position="10"/>
    </location>
</feature>
<dbReference type="InterPro" id="IPR050921">
    <property type="entry name" value="T4SS_GSP_E_ATPase"/>
</dbReference>
<feature type="region of interest" description="Disordered" evidence="2">
    <location>
        <begin position="1"/>
        <end position="22"/>
    </location>
</feature>
<dbReference type="PANTHER" id="PTHR30486:SF15">
    <property type="entry name" value="TYPE II_IV SECRETION SYSTEM ATPASE"/>
    <property type="match status" value="1"/>
</dbReference>
<proteinExistence type="inferred from homology"/>
<evidence type="ECO:0000313" key="4">
    <source>
        <dbReference type="EMBL" id="MCG4764170.1"/>
    </source>
</evidence>
<dbReference type="RefSeq" id="WP_238032719.1">
    <property type="nucleotide sequence ID" value="NZ_JAKNFS010000002.1"/>
</dbReference>
<dbReference type="Gene3D" id="3.30.450.380">
    <property type="match status" value="1"/>
</dbReference>
<protein>
    <submittedName>
        <fullName evidence="4">Flp pilus assembly complex ATPase component TadA</fullName>
    </submittedName>
</protein>
<evidence type="ECO:0000313" key="5">
    <source>
        <dbReference type="Proteomes" id="UP001199915"/>
    </source>
</evidence>
<dbReference type="Pfam" id="PF00437">
    <property type="entry name" value="T2SSE"/>
    <property type="match status" value="1"/>
</dbReference>
<comment type="similarity">
    <text evidence="1">Belongs to the GSP E family.</text>
</comment>
<dbReference type="Proteomes" id="UP001199915">
    <property type="component" value="Unassembled WGS sequence"/>
</dbReference>
<dbReference type="GO" id="GO:0016887">
    <property type="term" value="F:ATP hydrolysis activity"/>
    <property type="evidence" value="ECO:0007669"/>
    <property type="project" value="InterPro"/>
</dbReference>
<sequence length="458" mass="51658">MSFSQSSSPTLMKEQYQKKENEKQRIIEKVGSEHVQPTKEEQDYATDVIKIISEQFSEDLITKNLDDLDAPIRRAIAAECEKLQVTFEVQKRIEKTVGMMVLGNGPIEEYLQDPEVTEIVVQRYDNIVVERHGKVEPVPTIFNSEAHLQTIIKRIVQKVNRQVNIGHPIVDARLQDGSRVNATIPPVSPDGATLTIRKFSQSALTGADYVRMGSMNRQMLYFLTLCVKGRLNIFVSGGTGTGKTTMLNMLSSYIAENDLIITIEDTLELKLQQKNVRRMEVRLSSTKDMEMVDQKSLVKAALRQRPDRIILGEVRDESIIDLVSAMSTGHEGSMSTIHANSPRNMCDVRIPILYSYDKNADFSEKSIALQIAEAVQIIVQLSRFPDGSRKITAITEVDGLENSGKLRLNDIFLYDRQKKIFHATGNVPKTAIRKIRDHGISVDETIFQINVPKEEIKA</sequence>
<dbReference type="AlphaFoldDB" id="A0AAE3EY68"/>
<evidence type="ECO:0000259" key="3">
    <source>
        <dbReference type="PROSITE" id="PS00662"/>
    </source>
</evidence>
<gene>
    <name evidence="4" type="primary">tadA</name>
    <name evidence="4" type="ORF">L0N21_01330</name>
</gene>
<organism evidence="4 5">
    <name type="scientific">Fusicatenibacter saccharivorans</name>
    <dbReference type="NCBI Taxonomy" id="1150298"/>
    <lineage>
        <taxon>Bacteria</taxon>
        <taxon>Bacillati</taxon>
        <taxon>Bacillota</taxon>
        <taxon>Clostridia</taxon>
        <taxon>Lachnospirales</taxon>
        <taxon>Lachnospiraceae</taxon>
        <taxon>Fusicatenibacter</taxon>
    </lineage>
</organism>
<name>A0AAE3EY68_9FIRM</name>
<dbReference type="EMBL" id="JAKNFS010000002">
    <property type="protein sequence ID" value="MCG4764170.1"/>
    <property type="molecule type" value="Genomic_DNA"/>
</dbReference>
<dbReference type="SUPFAM" id="SSF52540">
    <property type="entry name" value="P-loop containing nucleoside triphosphate hydrolases"/>
    <property type="match status" value="1"/>
</dbReference>
<evidence type="ECO:0000256" key="2">
    <source>
        <dbReference type="SAM" id="MobiDB-lite"/>
    </source>
</evidence>
<comment type="caution">
    <text evidence="4">The sequence shown here is derived from an EMBL/GenBank/DDBJ whole genome shotgun (WGS) entry which is preliminary data.</text>
</comment>
<reference evidence="4" key="1">
    <citation type="submission" date="2022-01" db="EMBL/GenBank/DDBJ databases">
        <title>Collection of gut derived symbiotic bacterial strains cultured from healthy donors.</title>
        <authorList>
            <person name="Lin H."/>
            <person name="Kohout C."/>
            <person name="Waligurski E."/>
            <person name="Pamer E.G."/>
        </authorList>
    </citation>
    <scope>NUCLEOTIDE SEQUENCE</scope>
    <source>
        <strain evidence="4">DFI.5.49</strain>
    </source>
</reference>
<evidence type="ECO:0000256" key="1">
    <source>
        <dbReference type="ARBA" id="ARBA00006611"/>
    </source>
</evidence>